<protein>
    <recommendedName>
        <fullName evidence="2">POTRA domain-containing protein</fullName>
    </recommendedName>
</protein>
<dbReference type="GO" id="GO:0019867">
    <property type="term" value="C:outer membrane"/>
    <property type="evidence" value="ECO:0007669"/>
    <property type="project" value="InterPro"/>
</dbReference>
<dbReference type="Gene3D" id="3.10.20.310">
    <property type="entry name" value="membrane protein fhac"/>
    <property type="match status" value="1"/>
</dbReference>
<dbReference type="Pfam" id="PF07244">
    <property type="entry name" value="POTRA"/>
    <property type="match status" value="1"/>
</dbReference>
<dbReference type="Proteomes" id="UP000321635">
    <property type="component" value="Unassembled WGS sequence"/>
</dbReference>
<evidence type="ECO:0000256" key="1">
    <source>
        <dbReference type="SAM" id="SignalP"/>
    </source>
</evidence>
<dbReference type="EMBL" id="BJYF01000025">
    <property type="protein sequence ID" value="GEN61075.1"/>
    <property type="molecule type" value="Genomic_DNA"/>
</dbReference>
<organism evidence="3 4">
    <name type="scientific">Acetobacter nitrogenifigens DSM 23921 = NBRC 105050</name>
    <dbReference type="NCBI Taxonomy" id="1120919"/>
    <lineage>
        <taxon>Bacteria</taxon>
        <taxon>Pseudomonadati</taxon>
        <taxon>Pseudomonadota</taxon>
        <taxon>Alphaproteobacteria</taxon>
        <taxon>Acetobacterales</taxon>
        <taxon>Acetobacteraceae</taxon>
        <taxon>Acetobacter</taxon>
    </lineage>
</organism>
<evidence type="ECO:0000313" key="4">
    <source>
        <dbReference type="Proteomes" id="UP000321635"/>
    </source>
</evidence>
<keyword evidence="1" id="KW-0732">Signal</keyword>
<dbReference type="AlphaFoldDB" id="A0A511XDX0"/>
<keyword evidence="4" id="KW-1185">Reference proteome</keyword>
<reference evidence="3 4" key="1">
    <citation type="submission" date="2019-07" db="EMBL/GenBank/DDBJ databases">
        <title>Whole genome shotgun sequence of Acetobacter nitrogenifigens NBRC 105050.</title>
        <authorList>
            <person name="Hosoyama A."/>
            <person name="Uohara A."/>
            <person name="Ohji S."/>
            <person name="Ichikawa N."/>
        </authorList>
    </citation>
    <scope>NUCLEOTIDE SEQUENCE [LARGE SCALE GENOMIC DNA]</scope>
    <source>
        <strain evidence="3 4">NBRC 105050</strain>
    </source>
</reference>
<feature type="domain" description="POTRA" evidence="2">
    <location>
        <begin position="147"/>
        <end position="221"/>
    </location>
</feature>
<proteinExistence type="predicted"/>
<dbReference type="OrthoDB" id="7282866at2"/>
<feature type="chain" id="PRO_5022034736" description="POTRA domain-containing protein" evidence="1">
    <location>
        <begin position="31"/>
        <end position="224"/>
    </location>
</feature>
<sequence length="224" mass="22843">MTVFSSRISRQAVRSAYGSASRAASSLALAATLAMGAGVIVAPTVFASSALAASAPSADTPLTLKTLKITGNSQVATSDIDAAVPFHVGDTVTQTQIAAGLQDVMGVYKAKNVGASFGQKLKFIGKNVEVEWQIGEQAAAGPAKLVVDSVAFSGNKKVSSDELAAATKLRPGSEVTNESVSADQQAIQGVYKAKGVSAGIGMTPNYPSPNHVVITWTITEKSGD</sequence>
<gene>
    <name evidence="3" type="ORF">ANI02nite_29590</name>
</gene>
<dbReference type="STRING" id="1120919.GCA_000429165_03067"/>
<accession>A0A511XDX0</accession>
<dbReference type="RefSeq" id="WP_051292374.1">
    <property type="nucleotide sequence ID" value="NZ_AUBI01000015.1"/>
</dbReference>
<name>A0A511XDX0_9PROT</name>
<feature type="signal peptide" evidence="1">
    <location>
        <begin position="1"/>
        <end position="30"/>
    </location>
</feature>
<evidence type="ECO:0000313" key="3">
    <source>
        <dbReference type="EMBL" id="GEN61075.1"/>
    </source>
</evidence>
<evidence type="ECO:0000259" key="2">
    <source>
        <dbReference type="Pfam" id="PF07244"/>
    </source>
</evidence>
<comment type="caution">
    <text evidence="3">The sequence shown here is derived from an EMBL/GenBank/DDBJ whole genome shotgun (WGS) entry which is preliminary data.</text>
</comment>
<dbReference type="InterPro" id="IPR010827">
    <property type="entry name" value="BamA/TamA_POTRA"/>
</dbReference>